<feature type="region of interest" description="Disordered" evidence="1">
    <location>
        <begin position="236"/>
        <end position="255"/>
    </location>
</feature>
<evidence type="ECO:0000313" key="2">
    <source>
        <dbReference type="EMBL" id="TCD68921.1"/>
    </source>
</evidence>
<sequence length="255" mass="27592">MAMAYVPFAPSISYYHPQPPKHGQSSRLFASNTGYYPPMTYPQRLPPLSGSVHLPPVHTLPYWRDDQSCLFGTSFPADLSAALPVSSQKLPLKSFLPEADSSPLGVLATGTEFPPSPSDTCSSGTGPSPSPEIVHAVCNAPLVAPVPLPYHSPTFLQFDLPDDDEDLSHPPYVSRPHKRKRSDTEIEDPDMTALGAVKRRLGVPAVPAHTNASTRHHPHLHHHQQYASDASAGVRYPLRRWPGQPGASHGTGMPG</sequence>
<protein>
    <submittedName>
        <fullName evidence="2">Uncharacterized protein</fullName>
    </submittedName>
</protein>
<dbReference type="AlphaFoldDB" id="A0A4R0RKB8"/>
<feature type="region of interest" description="Disordered" evidence="1">
    <location>
        <begin position="161"/>
        <end position="189"/>
    </location>
</feature>
<proteinExistence type="predicted"/>
<dbReference type="OrthoDB" id="3029761at2759"/>
<gene>
    <name evidence="2" type="ORF">EIP91_009472</name>
</gene>
<feature type="region of interest" description="Disordered" evidence="1">
    <location>
        <begin position="106"/>
        <end position="128"/>
    </location>
</feature>
<accession>A0A4R0RKB8</accession>
<reference evidence="2 3" key="1">
    <citation type="submission" date="2018-11" db="EMBL/GenBank/DDBJ databases">
        <title>Genome assembly of Steccherinum ochraceum LE-BIN_3174, the white-rot fungus of the Steccherinaceae family (The Residual Polyporoid clade, Polyporales, Basidiomycota).</title>
        <authorList>
            <person name="Fedorova T.V."/>
            <person name="Glazunova O.A."/>
            <person name="Landesman E.O."/>
            <person name="Moiseenko K.V."/>
            <person name="Psurtseva N.V."/>
            <person name="Savinova O.S."/>
            <person name="Shakhova N.V."/>
            <person name="Tyazhelova T.V."/>
            <person name="Vasina D.V."/>
        </authorList>
    </citation>
    <scope>NUCLEOTIDE SEQUENCE [LARGE SCALE GENOMIC DNA]</scope>
    <source>
        <strain evidence="2 3">LE-BIN_3174</strain>
    </source>
</reference>
<dbReference type="Proteomes" id="UP000292702">
    <property type="component" value="Unassembled WGS sequence"/>
</dbReference>
<feature type="region of interest" description="Disordered" evidence="1">
    <location>
        <begin position="209"/>
        <end position="229"/>
    </location>
</feature>
<feature type="compositionally biased region" description="Basic residues" evidence="1">
    <location>
        <begin position="214"/>
        <end position="224"/>
    </location>
</feature>
<keyword evidence="3" id="KW-1185">Reference proteome</keyword>
<evidence type="ECO:0000313" key="3">
    <source>
        <dbReference type="Proteomes" id="UP000292702"/>
    </source>
</evidence>
<feature type="compositionally biased region" description="Low complexity" evidence="1">
    <location>
        <begin position="118"/>
        <end position="127"/>
    </location>
</feature>
<organism evidence="2 3">
    <name type="scientific">Steccherinum ochraceum</name>
    <dbReference type="NCBI Taxonomy" id="92696"/>
    <lineage>
        <taxon>Eukaryota</taxon>
        <taxon>Fungi</taxon>
        <taxon>Dikarya</taxon>
        <taxon>Basidiomycota</taxon>
        <taxon>Agaricomycotina</taxon>
        <taxon>Agaricomycetes</taxon>
        <taxon>Polyporales</taxon>
        <taxon>Steccherinaceae</taxon>
        <taxon>Steccherinum</taxon>
    </lineage>
</organism>
<comment type="caution">
    <text evidence="2">The sequence shown here is derived from an EMBL/GenBank/DDBJ whole genome shotgun (WGS) entry which is preliminary data.</text>
</comment>
<evidence type="ECO:0000256" key="1">
    <source>
        <dbReference type="SAM" id="MobiDB-lite"/>
    </source>
</evidence>
<dbReference type="EMBL" id="RWJN01000054">
    <property type="protein sequence ID" value="TCD68921.1"/>
    <property type="molecule type" value="Genomic_DNA"/>
</dbReference>
<name>A0A4R0RKB8_9APHY</name>